<accession>A0A1C9W324</accession>
<dbReference type="STRING" id="1769779.AUP74_00079"/>
<proteinExistence type="predicted"/>
<keyword evidence="2" id="KW-1185">Reference proteome</keyword>
<dbReference type="OrthoDB" id="5734120at2"/>
<organism evidence="1 2">
    <name type="scientific">Microbulbifer aggregans</name>
    <dbReference type="NCBI Taxonomy" id="1769779"/>
    <lineage>
        <taxon>Bacteria</taxon>
        <taxon>Pseudomonadati</taxon>
        <taxon>Pseudomonadota</taxon>
        <taxon>Gammaproteobacteria</taxon>
        <taxon>Cellvibrionales</taxon>
        <taxon>Microbulbiferaceae</taxon>
        <taxon>Microbulbifer</taxon>
    </lineage>
</organism>
<evidence type="ECO:0000313" key="2">
    <source>
        <dbReference type="Proteomes" id="UP000095672"/>
    </source>
</evidence>
<reference evidence="2" key="1">
    <citation type="submission" date="2016-01" db="EMBL/GenBank/DDBJ databases">
        <title>Complete genome sequence of Microbulbifer sp. CCB-MM1, a halophile isolated from Matang Mangrove Forest, Perak.</title>
        <authorList>
            <person name="Moh T.H."/>
            <person name="Dinesh B."/>
            <person name="Lau N.-S."/>
            <person name="Go F."/>
            <person name="Alexander Chong S.-C."/>
        </authorList>
    </citation>
    <scope>NUCLEOTIDE SEQUENCE [LARGE SCALE GENOMIC DNA]</scope>
    <source>
        <strain evidence="2">CCB-MM1</strain>
    </source>
</reference>
<evidence type="ECO:0000313" key="1">
    <source>
        <dbReference type="EMBL" id="AOS95556.1"/>
    </source>
</evidence>
<dbReference type="KEGG" id="micc:AUP74_00079"/>
<sequence>MTGFPASFSPLQLHNRLNRLVQIGFRRVRRDGRELVFLTAGSEAGILVRKNFETFAGQIVREFRIDPAETDFIELRLEAGNPSWYRWHAHWVGSAPMECSAEPVVGESGRRYLMEALETSEEAA</sequence>
<dbReference type="PATRIC" id="fig|1769779.3.peg.77"/>
<name>A0A1C9W324_9GAMM</name>
<dbReference type="EMBL" id="CP014143">
    <property type="protein sequence ID" value="AOS95556.1"/>
    <property type="molecule type" value="Genomic_DNA"/>
</dbReference>
<gene>
    <name evidence="1" type="ORF">AUP74_00079</name>
</gene>
<dbReference type="Proteomes" id="UP000095672">
    <property type="component" value="Chromosome"/>
</dbReference>
<dbReference type="RefSeq" id="WP_069945820.1">
    <property type="nucleotide sequence ID" value="NZ_CP014143.1"/>
</dbReference>
<dbReference type="AlphaFoldDB" id="A0A1C9W324"/>
<protein>
    <submittedName>
        <fullName evidence="1">Uncharacterized protein</fullName>
    </submittedName>
</protein>